<dbReference type="InterPro" id="IPR005248">
    <property type="entry name" value="NadD/NMNAT"/>
</dbReference>
<accession>A0A1M4X5U9</accession>
<comment type="catalytic activity">
    <reaction evidence="9 10">
        <text>nicotinate beta-D-ribonucleotide + ATP + H(+) = deamido-NAD(+) + diphosphate</text>
        <dbReference type="Rhea" id="RHEA:22860"/>
        <dbReference type="ChEBI" id="CHEBI:15378"/>
        <dbReference type="ChEBI" id="CHEBI:30616"/>
        <dbReference type="ChEBI" id="CHEBI:33019"/>
        <dbReference type="ChEBI" id="CHEBI:57502"/>
        <dbReference type="ChEBI" id="CHEBI:58437"/>
        <dbReference type="EC" id="2.7.7.18"/>
    </reaction>
</comment>
<evidence type="ECO:0000256" key="4">
    <source>
        <dbReference type="ARBA" id="ARBA00022679"/>
    </source>
</evidence>
<dbReference type="NCBIfam" id="NF000840">
    <property type="entry name" value="PRK00071.1-3"/>
    <property type="match status" value="1"/>
</dbReference>
<dbReference type="PANTHER" id="PTHR39321">
    <property type="entry name" value="NICOTINATE-NUCLEOTIDE ADENYLYLTRANSFERASE-RELATED"/>
    <property type="match status" value="1"/>
</dbReference>
<dbReference type="NCBIfam" id="TIGR00482">
    <property type="entry name" value="nicotinate (nicotinamide) nucleotide adenylyltransferase"/>
    <property type="match status" value="1"/>
</dbReference>
<evidence type="ECO:0000313" key="13">
    <source>
        <dbReference type="Proteomes" id="UP000184295"/>
    </source>
</evidence>
<sequence>MNIGIFGGTFDPIHIGHLVAAVNAKHSGSLDEIHLVVANIPWQKEGVRHLTPAQTRLDLVRQAVSNLKGFVASDTEIRRGGRSYTFDTLVDFRKRYPNDNLYLVVGADAAIEMHTWERGEEFSDLCNLIVVTRPGFEMPDKILTWPSWKTVEIPSLDISSTDLRQRVKDGRPLDFLLPQFAIEFIYETGLFR</sequence>
<evidence type="ECO:0000259" key="11">
    <source>
        <dbReference type="Pfam" id="PF01467"/>
    </source>
</evidence>
<dbReference type="UniPathway" id="UPA00253">
    <property type="reaction ID" value="UER00332"/>
</dbReference>
<keyword evidence="5 10" id="KW-0548">Nucleotidyltransferase</keyword>
<evidence type="ECO:0000313" key="12">
    <source>
        <dbReference type="EMBL" id="SHE88860.1"/>
    </source>
</evidence>
<comment type="similarity">
    <text evidence="10">Belongs to the NadD family.</text>
</comment>
<dbReference type="EC" id="2.7.7.18" evidence="10"/>
<name>A0A1M4X5U9_9ACTN</name>
<evidence type="ECO:0000256" key="5">
    <source>
        <dbReference type="ARBA" id="ARBA00022695"/>
    </source>
</evidence>
<evidence type="ECO:0000256" key="7">
    <source>
        <dbReference type="ARBA" id="ARBA00022840"/>
    </source>
</evidence>
<dbReference type="GO" id="GO:0005524">
    <property type="term" value="F:ATP binding"/>
    <property type="evidence" value="ECO:0007669"/>
    <property type="project" value="UniProtKB-KW"/>
</dbReference>
<reference evidence="13" key="1">
    <citation type="submission" date="2016-11" db="EMBL/GenBank/DDBJ databases">
        <authorList>
            <person name="Varghese N."/>
            <person name="Submissions S."/>
        </authorList>
    </citation>
    <scope>NUCLEOTIDE SEQUENCE [LARGE SCALE GENOMIC DNA]</scope>
    <source>
        <strain evidence="13">DSM 19514</strain>
    </source>
</reference>
<evidence type="ECO:0000256" key="3">
    <source>
        <dbReference type="ARBA" id="ARBA00022642"/>
    </source>
</evidence>
<feature type="domain" description="Cytidyltransferase-like" evidence="11">
    <location>
        <begin position="5"/>
        <end position="166"/>
    </location>
</feature>
<proteinExistence type="inferred from homology"/>
<dbReference type="SUPFAM" id="SSF52374">
    <property type="entry name" value="Nucleotidylyl transferase"/>
    <property type="match status" value="1"/>
</dbReference>
<evidence type="ECO:0000256" key="10">
    <source>
        <dbReference type="HAMAP-Rule" id="MF_00244"/>
    </source>
</evidence>
<comment type="function">
    <text evidence="1 10">Catalyzes the reversible adenylation of nicotinate mononucleotide (NaMN) to nicotinic acid adenine dinucleotide (NaAD).</text>
</comment>
<keyword evidence="3 10" id="KW-0662">Pyridine nucleotide biosynthesis</keyword>
<evidence type="ECO:0000256" key="1">
    <source>
        <dbReference type="ARBA" id="ARBA00002324"/>
    </source>
</evidence>
<keyword evidence="6 10" id="KW-0547">Nucleotide-binding</keyword>
<keyword evidence="7 10" id="KW-0067">ATP-binding</keyword>
<dbReference type="STRING" id="1121881.SAMN02745225_01902"/>
<dbReference type="HAMAP" id="MF_00244">
    <property type="entry name" value="NaMN_adenylyltr"/>
    <property type="match status" value="1"/>
</dbReference>
<gene>
    <name evidence="10" type="primary">nadD</name>
    <name evidence="12" type="ORF">SAMN02745225_01902</name>
</gene>
<keyword evidence="13" id="KW-1185">Reference proteome</keyword>
<evidence type="ECO:0000256" key="6">
    <source>
        <dbReference type="ARBA" id="ARBA00022741"/>
    </source>
</evidence>
<organism evidence="12 13">
    <name type="scientific">Ferrithrix thermotolerans DSM 19514</name>
    <dbReference type="NCBI Taxonomy" id="1121881"/>
    <lineage>
        <taxon>Bacteria</taxon>
        <taxon>Bacillati</taxon>
        <taxon>Actinomycetota</taxon>
        <taxon>Acidimicrobiia</taxon>
        <taxon>Acidimicrobiales</taxon>
        <taxon>Acidimicrobiaceae</taxon>
        <taxon>Ferrithrix</taxon>
    </lineage>
</organism>
<dbReference type="OrthoDB" id="5295945at2"/>
<comment type="pathway">
    <text evidence="2 10">Cofactor biosynthesis; NAD(+) biosynthesis; deamido-NAD(+) from nicotinate D-ribonucleotide: step 1/1.</text>
</comment>
<evidence type="ECO:0000256" key="8">
    <source>
        <dbReference type="ARBA" id="ARBA00023027"/>
    </source>
</evidence>
<dbReference type="InterPro" id="IPR004821">
    <property type="entry name" value="Cyt_trans-like"/>
</dbReference>
<dbReference type="CDD" id="cd02165">
    <property type="entry name" value="NMNAT"/>
    <property type="match status" value="1"/>
</dbReference>
<keyword evidence="4 10" id="KW-0808">Transferase</keyword>
<dbReference type="Gene3D" id="3.40.50.620">
    <property type="entry name" value="HUPs"/>
    <property type="match status" value="1"/>
</dbReference>
<evidence type="ECO:0000256" key="2">
    <source>
        <dbReference type="ARBA" id="ARBA00005019"/>
    </source>
</evidence>
<dbReference type="NCBIfam" id="TIGR00125">
    <property type="entry name" value="cyt_tran_rel"/>
    <property type="match status" value="1"/>
</dbReference>
<dbReference type="AlphaFoldDB" id="A0A1M4X5U9"/>
<dbReference type="EMBL" id="FQUL01000034">
    <property type="protein sequence ID" value="SHE88860.1"/>
    <property type="molecule type" value="Genomic_DNA"/>
</dbReference>
<dbReference type="RefSeq" id="WP_072791759.1">
    <property type="nucleotide sequence ID" value="NZ_FQUL01000034.1"/>
</dbReference>
<protein>
    <recommendedName>
        <fullName evidence="10">Probable nicotinate-nucleotide adenylyltransferase</fullName>
        <ecNumber evidence="10">2.7.7.18</ecNumber>
    </recommendedName>
    <alternativeName>
        <fullName evidence="10">Deamido-NAD(+) diphosphorylase</fullName>
    </alternativeName>
    <alternativeName>
        <fullName evidence="10">Deamido-NAD(+) pyrophosphorylase</fullName>
    </alternativeName>
    <alternativeName>
        <fullName evidence="10">Nicotinate mononucleotide adenylyltransferase</fullName>
        <shortName evidence="10">NaMN adenylyltransferase</shortName>
    </alternativeName>
</protein>
<keyword evidence="8 10" id="KW-0520">NAD</keyword>
<evidence type="ECO:0000256" key="9">
    <source>
        <dbReference type="ARBA" id="ARBA00048721"/>
    </source>
</evidence>
<dbReference type="GO" id="GO:0004515">
    <property type="term" value="F:nicotinate-nucleotide adenylyltransferase activity"/>
    <property type="evidence" value="ECO:0007669"/>
    <property type="project" value="UniProtKB-UniRule"/>
</dbReference>
<dbReference type="GO" id="GO:0009435">
    <property type="term" value="P:NAD+ biosynthetic process"/>
    <property type="evidence" value="ECO:0007669"/>
    <property type="project" value="UniProtKB-UniRule"/>
</dbReference>
<dbReference type="Proteomes" id="UP000184295">
    <property type="component" value="Unassembled WGS sequence"/>
</dbReference>
<dbReference type="Pfam" id="PF01467">
    <property type="entry name" value="CTP_transf_like"/>
    <property type="match status" value="1"/>
</dbReference>
<dbReference type="InterPro" id="IPR014729">
    <property type="entry name" value="Rossmann-like_a/b/a_fold"/>
</dbReference>
<dbReference type="PANTHER" id="PTHR39321:SF3">
    <property type="entry name" value="PHOSPHOPANTETHEINE ADENYLYLTRANSFERASE"/>
    <property type="match status" value="1"/>
</dbReference>